<dbReference type="Proteomes" id="UP001500221">
    <property type="component" value="Unassembled WGS sequence"/>
</dbReference>
<keyword evidence="3" id="KW-1185">Reference proteome</keyword>
<evidence type="ECO:0000313" key="2">
    <source>
        <dbReference type="EMBL" id="GAA5144230.1"/>
    </source>
</evidence>
<feature type="chain" id="PRO_5046929004" evidence="1">
    <location>
        <begin position="18"/>
        <end position="147"/>
    </location>
</feature>
<evidence type="ECO:0000313" key="3">
    <source>
        <dbReference type="Proteomes" id="UP001500221"/>
    </source>
</evidence>
<organism evidence="2 3">
    <name type="scientific">Nocardioides marinquilinus</name>
    <dbReference type="NCBI Taxonomy" id="1210400"/>
    <lineage>
        <taxon>Bacteria</taxon>
        <taxon>Bacillati</taxon>
        <taxon>Actinomycetota</taxon>
        <taxon>Actinomycetes</taxon>
        <taxon>Propionibacteriales</taxon>
        <taxon>Nocardioidaceae</taxon>
        <taxon>Nocardioides</taxon>
    </lineage>
</organism>
<name>A0ABP9PDY2_9ACTN</name>
<evidence type="ECO:0000256" key="1">
    <source>
        <dbReference type="SAM" id="SignalP"/>
    </source>
</evidence>
<accession>A0ABP9PDY2</accession>
<reference evidence="3" key="1">
    <citation type="journal article" date="2019" name="Int. J. Syst. Evol. Microbiol.">
        <title>The Global Catalogue of Microorganisms (GCM) 10K type strain sequencing project: providing services to taxonomists for standard genome sequencing and annotation.</title>
        <authorList>
            <consortium name="The Broad Institute Genomics Platform"/>
            <consortium name="The Broad Institute Genome Sequencing Center for Infectious Disease"/>
            <person name="Wu L."/>
            <person name="Ma J."/>
        </authorList>
    </citation>
    <scope>NUCLEOTIDE SEQUENCE [LARGE SCALE GENOMIC DNA]</scope>
    <source>
        <strain evidence="3">JCM 18459</strain>
    </source>
</reference>
<gene>
    <name evidence="2" type="ORF">GCM10023340_11610</name>
</gene>
<protein>
    <submittedName>
        <fullName evidence="2">Uncharacterized protein</fullName>
    </submittedName>
</protein>
<sequence length="147" mass="14620">MSRIGVLRRLAVGIAVAGVSALVPVAGCGEQSSGGPPERQAPNPVIAGDGRAVDYPNALLPGVLTLQDGCLALDGHATLWPTGSVWDDDDQAVVLPDGARAAVGEDPGLGGGIVPPSIASNYSGTAREPVLRCVRALGTPGLALIGP</sequence>
<proteinExistence type="predicted"/>
<dbReference type="RefSeq" id="WP_345455447.1">
    <property type="nucleotide sequence ID" value="NZ_BAABKG010000001.1"/>
</dbReference>
<keyword evidence="1" id="KW-0732">Signal</keyword>
<comment type="caution">
    <text evidence="2">The sequence shown here is derived from an EMBL/GenBank/DDBJ whole genome shotgun (WGS) entry which is preliminary data.</text>
</comment>
<dbReference type="EMBL" id="BAABKG010000001">
    <property type="protein sequence ID" value="GAA5144230.1"/>
    <property type="molecule type" value="Genomic_DNA"/>
</dbReference>
<feature type="signal peptide" evidence="1">
    <location>
        <begin position="1"/>
        <end position="17"/>
    </location>
</feature>